<evidence type="ECO:0000256" key="1">
    <source>
        <dbReference type="ARBA" id="ARBA00022441"/>
    </source>
</evidence>
<dbReference type="Gene3D" id="2.130.10.80">
    <property type="entry name" value="Galactose oxidase/kelch, beta-propeller"/>
    <property type="match status" value="1"/>
</dbReference>
<dbReference type="InterPro" id="IPR006652">
    <property type="entry name" value="Kelch_1"/>
</dbReference>
<sequence length="185" mass="20213">ITTASMTDVREEHTASVLSNGNVLVTGGGGNGFLNSVELYDLFTATWTTIASMNNARRWHTSSVLTDGKVLVAGGSNNILYYAQIINMNVSFFTIVAILCLQTLSTCIISNIGQYIYSYYLQTYAFTSNDILNLTNDTLLSSVDDFNISNKDPEQCSNSVSNEADAWAQQQSADLFSKIGLWRSG</sequence>
<feature type="non-terminal residue" evidence="3">
    <location>
        <position position="1"/>
    </location>
</feature>
<comment type="caution">
    <text evidence="3">The sequence shown here is derived from an EMBL/GenBank/DDBJ whole genome shotgun (WGS) entry which is preliminary data.</text>
</comment>
<feature type="transmembrane region" description="Helical" evidence="2">
    <location>
        <begin position="79"/>
        <end position="101"/>
    </location>
</feature>
<evidence type="ECO:0000313" key="4">
    <source>
        <dbReference type="Proteomes" id="UP000663868"/>
    </source>
</evidence>
<keyword evidence="2" id="KW-0472">Membrane</keyword>
<dbReference type="SUPFAM" id="SSF117281">
    <property type="entry name" value="Kelch motif"/>
    <property type="match status" value="1"/>
</dbReference>
<keyword evidence="1" id="KW-0880">Kelch repeat</keyword>
<dbReference type="Proteomes" id="UP000663868">
    <property type="component" value="Unassembled WGS sequence"/>
</dbReference>
<dbReference type="SMART" id="SM00612">
    <property type="entry name" value="Kelch"/>
    <property type="match status" value="1"/>
</dbReference>
<proteinExistence type="predicted"/>
<keyword evidence="2" id="KW-0812">Transmembrane</keyword>
<organism evidence="3 4">
    <name type="scientific">Adineta steineri</name>
    <dbReference type="NCBI Taxonomy" id="433720"/>
    <lineage>
        <taxon>Eukaryota</taxon>
        <taxon>Metazoa</taxon>
        <taxon>Spiralia</taxon>
        <taxon>Gnathifera</taxon>
        <taxon>Rotifera</taxon>
        <taxon>Eurotatoria</taxon>
        <taxon>Bdelloidea</taxon>
        <taxon>Adinetida</taxon>
        <taxon>Adinetidae</taxon>
        <taxon>Adineta</taxon>
    </lineage>
</organism>
<dbReference type="EMBL" id="CAJOBB010012835">
    <property type="protein sequence ID" value="CAF4282244.1"/>
    <property type="molecule type" value="Genomic_DNA"/>
</dbReference>
<dbReference type="InterPro" id="IPR037293">
    <property type="entry name" value="Gal_Oxidase_central_sf"/>
</dbReference>
<dbReference type="Pfam" id="PF01344">
    <property type="entry name" value="Kelch_1"/>
    <property type="match status" value="1"/>
</dbReference>
<feature type="non-terminal residue" evidence="3">
    <location>
        <position position="185"/>
    </location>
</feature>
<dbReference type="AlphaFoldDB" id="A0A820GT68"/>
<protein>
    <submittedName>
        <fullName evidence="3">Uncharacterized protein</fullName>
    </submittedName>
</protein>
<gene>
    <name evidence="3" type="ORF">KXQ929_LOCUS44506</name>
</gene>
<evidence type="ECO:0000313" key="3">
    <source>
        <dbReference type="EMBL" id="CAF4282244.1"/>
    </source>
</evidence>
<dbReference type="InterPro" id="IPR015915">
    <property type="entry name" value="Kelch-typ_b-propeller"/>
</dbReference>
<name>A0A820GT68_9BILA</name>
<reference evidence="3" key="1">
    <citation type="submission" date="2021-02" db="EMBL/GenBank/DDBJ databases">
        <authorList>
            <person name="Nowell W R."/>
        </authorList>
    </citation>
    <scope>NUCLEOTIDE SEQUENCE</scope>
</reference>
<accession>A0A820GT68</accession>
<keyword evidence="2" id="KW-1133">Transmembrane helix</keyword>
<evidence type="ECO:0000256" key="2">
    <source>
        <dbReference type="SAM" id="Phobius"/>
    </source>
</evidence>